<dbReference type="Gene3D" id="1.20.5.170">
    <property type="match status" value="1"/>
</dbReference>
<dbReference type="PROSITE" id="PS50217">
    <property type="entry name" value="BZIP"/>
    <property type="match status" value="1"/>
</dbReference>
<sequence>MDDLVDIVLLAADNVSKFRSGNSMKREHNKRAAIRYREKRKERWLNLRKEQAELERTNAKLKESIEFLTNEVAEFRRKIFAFLPHQNTDN</sequence>
<dbReference type="Pfam" id="PF00170">
    <property type="entry name" value="bZIP_1"/>
    <property type="match status" value="1"/>
</dbReference>
<evidence type="ECO:0000313" key="3">
    <source>
        <dbReference type="EMBL" id="PIO63542.1"/>
    </source>
</evidence>
<organism evidence="3 4">
    <name type="scientific">Teladorsagia circumcincta</name>
    <name type="common">Brown stomach worm</name>
    <name type="synonym">Ostertagia circumcincta</name>
    <dbReference type="NCBI Taxonomy" id="45464"/>
    <lineage>
        <taxon>Eukaryota</taxon>
        <taxon>Metazoa</taxon>
        <taxon>Ecdysozoa</taxon>
        <taxon>Nematoda</taxon>
        <taxon>Chromadorea</taxon>
        <taxon>Rhabditida</taxon>
        <taxon>Rhabditina</taxon>
        <taxon>Rhabditomorpha</taxon>
        <taxon>Strongyloidea</taxon>
        <taxon>Trichostrongylidae</taxon>
        <taxon>Teladorsagia</taxon>
    </lineage>
</organism>
<reference evidence="3 4" key="1">
    <citation type="submission" date="2015-09" db="EMBL/GenBank/DDBJ databases">
        <title>Draft genome of the parasitic nematode Teladorsagia circumcincta isolate WARC Sus (inbred).</title>
        <authorList>
            <person name="Mitreva M."/>
        </authorList>
    </citation>
    <scope>NUCLEOTIDE SEQUENCE [LARGE SCALE GENOMIC DNA]</scope>
    <source>
        <strain evidence="3 4">S</strain>
    </source>
</reference>
<evidence type="ECO:0000256" key="1">
    <source>
        <dbReference type="SAM" id="Coils"/>
    </source>
</evidence>
<dbReference type="InterPro" id="IPR046347">
    <property type="entry name" value="bZIP_sf"/>
</dbReference>
<name>A0A2G9U1G3_TELCI</name>
<feature type="coiled-coil region" evidence="1">
    <location>
        <begin position="51"/>
        <end position="78"/>
    </location>
</feature>
<feature type="domain" description="BZIP" evidence="2">
    <location>
        <begin position="25"/>
        <end position="82"/>
    </location>
</feature>
<dbReference type="GO" id="GO:0003700">
    <property type="term" value="F:DNA-binding transcription factor activity"/>
    <property type="evidence" value="ECO:0007669"/>
    <property type="project" value="InterPro"/>
</dbReference>
<dbReference type="EMBL" id="KZ350788">
    <property type="protein sequence ID" value="PIO63542.1"/>
    <property type="molecule type" value="Genomic_DNA"/>
</dbReference>
<dbReference type="Proteomes" id="UP000230423">
    <property type="component" value="Unassembled WGS sequence"/>
</dbReference>
<keyword evidence="1" id="KW-0175">Coiled coil</keyword>
<gene>
    <name evidence="3" type="ORF">TELCIR_14856</name>
</gene>
<keyword evidence="4" id="KW-1185">Reference proteome</keyword>
<accession>A0A2G9U1G3</accession>
<dbReference type="OrthoDB" id="5847285at2759"/>
<protein>
    <submittedName>
        <fullName evidence="3">Basic region leucine zipper</fullName>
    </submittedName>
</protein>
<evidence type="ECO:0000259" key="2">
    <source>
        <dbReference type="PROSITE" id="PS50217"/>
    </source>
</evidence>
<evidence type="ECO:0000313" key="4">
    <source>
        <dbReference type="Proteomes" id="UP000230423"/>
    </source>
</evidence>
<dbReference type="AlphaFoldDB" id="A0A2G9U1G3"/>
<dbReference type="SUPFAM" id="SSF57959">
    <property type="entry name" value="Leucine zipper domain"/>
    <property type="match status" value="1"/>
</dbReference>
<dbReference type="InterPro" id="IPR004827">
    <property type="entry name" value="bZIP"/>
</dbReference>
<proteinExistence type="predicted"/>
<dbReference type="SMART" id="SM00338">
    <property type="entry name" value="BRLZ"/>
    <property type="match status" value="1"/>
</dbReference>